<dbReference type="KEGG" id="lhk:LHK_01997"/>
<dbReference type="AlphaFoldDB" id="C1D941"/>
<keyword evidence="1" id="KW-0808">Transferase</keyword>
<protein>
    <submittedName>
        <fullName evidence="1">Methyltransferase type 11</fullName>
    </submittedName>
</protein>
<dbReference type="SUPFAM" id="SSF53335">
    <property type="entry name" value="S-adenosyl-L-methionine-dependent methyltransferases"/>
    <property type="match status" value="1"/>
</dbReference>
<dbReference type="Gene3D" id="3.40.50.150">
    <property type="entry name" value="Vaccinia Virus protein VP39"/>
    <property type="match status" value="1"/>
</dbReference>
<dbReference type="eggNOG" id="COG0500">
    <property type="taxonomic scope" value="Bacteria"/>
</dbReference>
<dbReference type="GO" id="GO:0008168">
    <property type="term" value="F:methyltransferase activity"/>
    <property type="evidence" value="ECO:0007669"/>
    <property type="project" value="UniProtKB-KW"/>
</dbReference>
<proteinExistence type="predicted"/>
<keyword evidence="2" id="KW-1185">Reference proteome</keyword>
<dbReference type="EMBL" id="CP001154">
    <property type="protein sequence ID" value="ACO74981.1"/>
    <property type="molecule type" value="Genomic_DNA"/>
</dbReference>
<sequence>MKISDYVWEEIWRKDPYSNSAERESRAKMRIQRIKEIMPKDGNLGRVIELGCGDGSFAKALLSDKSMCIESYLGLDKSTTAISKARGKLNNCKRVTFKCTDIHDVDEGEIKFNTVIACGLLEHICDIEKALLTIKKLCALDGLVIMTMSNTLSAMYIDRKIKERLGSWRYGYQRNYRPEEWRSLLENDFHAMVVKVFQADWDNKVVAVIDRFGSIFNKQIGRYIIASAAPKW</sequence>
<gene>
    <name evidence="1" type="ordered locus">LHK_01997</name>
</gene>
<dbReference type="CDD" id="cd02440">
    <property type="entry name" value="AdoMet_MTases"/>
    <property type="match status" value="1"/>
</dbReference>
<dbReference type="Proteomes" id="UP000002010">
    <property type="component" value="Chromosome"/>
</dbReference>
<evidence type="ECO:0000313" key="1">
    <source>
        <dbReference type="EMBL" id="ACO74981.1"/>
    </source>
</evidence>
<reference evidence="1 2" key="1">
    <citation type="journal article" date="2009" name="PLoS Genet.">
        <title>The complete genome and proteome of Laribacter hongkongensis reveal potential mechanisms for adaptations to different temperatures and habitats.</title>
        <authorList>
            <person name="Woo P.C."/>
            <person name="Lau S.K."/>
            <person name="Tse H."/>
            <person name="Teng J.L."/>
            <person name="Curreem S.O."/>
            <person name="Tsang A.K."/>
            <person name="Fan R.Y."/>
            <person name="Wong G.K."/>
            <person name="Huang Y."/>
            <person name="Loman N.J."/>
            <person name="Snyder L.A."/>
            <person name="Cai J.J."/>
            <person name="Huang J.D."/>
            <person name="Mak W."/>
            <person name="Pallen M.J."/>
            <person name="Lok S."/>
            <person name="Yuen K.Y."/>
        </authorList>
    </citation>
    <scope>NUCLEOTIDE SEQUENCE [LARGE SCALE GENOMIC DNA]</scope>
    <source>
        <strain evidence="1 2">HLHK9</strain>
    </source>
</reference>
<evidence type="ECO:0000313" key="2">
    <source>
        <dbReference type="Proteomes" id="UP000002010"/>
    </source>
</evidence>
<organism evidence="1 2">
    <name type="scientific">Laribacter hongkongensis (strain HLHK9)</name>
    <dbReference type="NCBI Taxonomy" id="557598"/>
    <lineage>
        <taxon>Bacteria</taxon>
        <taxon>Pseudomonadati</taxon>
        <taxon>Pseudomonadota</taxon>
        <taxon>Betaproteobacteria</taxon>
        <taxon>Neisseriales</taxon>
        <taxon>Aquaspirillaceae</taxon>
        <taxon>Laribacter</taxon>
    </lineage>
</organism>
<dbReference type="HOGENOM" id="CLU_1193631_0_0_4"/>
<dbReference type="PANTHER" id="PTHR43861">
    <property type="entry name" value="TRANS-ACONITATE 2-METHYLTRANSFERASE-RELATED"/>
    <property type="match status" value="1"/>
</dbReference>
<keyword evidence="1" id="KW-0489">Methyltransferase</keyword>
<dbReference type="InterPro" id="IPR029063">
    <property type="entry name" value="SAM-dependent_MTases_sf"/>
</dbReference>
<name>C1D941_LARHH</name>
<dbReference type="Pfam" id="PF13489">
    <property type="entry name" value="Methyltransf_23"/>
    <property type="match status" value="1"/>
</dbReference>
<dbReference type="RefSeq" id="WP_012697467.1">
    <property type="nucleotide sequence ID" value="NC_012559.1"/>
</dbReference>
<dbReference type="STRING" id="557598.LHK_01997"/>
<dbReference type="GO" id="GO:0032259">
    <property type="term" value="P:methylation"/>
    <property type="evidence" value="ECO:0007669"/>
    <property type="project" value="UniProtKB-KW"/>
</dbReference>
<accession>C1D941</accession>